<keyword evidence="3" id="KW-1185">Reference proteome</keyword>
<keyword evidence="1" id="KW-0472">Membrane</keyword>
<dbReference type="EMBL" id="CP063849">
    <property type="protein sequence ID" value="QOY91903.1"/>
    <property type="molecule type" value="Genomic_DNA"/>
</dbReference>
<dbReference type="AlphaFoldDB" id="A0A7S7NY27"/>
<keyword evidence="1" id="KW-1133">Transmembrane helix</keyword>
<feature type="transmembrane region" description="Helical" evidence="1">
    <location>
        <begin position="86"/>
        <end position="103"/>
    </location>
</feature>
<feature type="transmembrane region" description="Helical" evidence="1">
    <location>
        <begin position="249"/>
        <end position="273"/>
    </location>
</feature>
<feature type="transmembrane region" description="Helical" evidence="1">
    <location>
        <begin position="279"/>
        <end position="299"/>
    </location>
</feature>
<feature type="transmembrane region" description="Helical" evidence="1">
    <location>
        <begin position="352"/>
        <end position="373"/>
    </location>
</feature>
<feature type="transmembrane region" description="Helical" evidence="1">
    <location>
        <begin position="215"/>
        <end position="237"/>
    </location>
</feature>
<organism evidence="2 3">
    <name type="scientific">Paludibaculum fermentans</name>
    <dbReference type="NCBI Taxonomy" id="1473598"/>
    <lineage>
        <taxon>Bacteria</taxon>
        <taxon>Pseudomonadati</taxon>
        <taxon>Acidobacteriota</taxon>
        <taxon>Terriglobia</taxon>
        <taxon>Bryobacterales</taxon>
        <taxon>Bryobacteraceae</taxon>
        <taxon>Paludibaculum</taxon>
    </lineage>
</organism>
<gene>
    <name evidence="2" type="ORF">IRI77_03520</name>
</gene>
<accession>A0A7S7NY27</accession>
<dbReference type="Proteomes" id="UP000593892">
    <property type="component" value="Chromosome"/>
</dbReference>
<feature type="transmembrane region" description="Helical" evidence="1">
    <location>
        <begin position="7"/>
        <end position="26"/>
    </location>
</feature>
<reference evidence="2 3" key="1">
    <citation type="submission" date="2020-10" db="EMBL/GenBank/DDBJ databases">
        <title>Complete genome sequence of Paludibaculum fermentans P105T, a facultatively anaerobic acidobacterium capable of dissimilatory Fe(III) reduction.</title>
        <authorList>
            <person name="Dedysh S.N."/>
            <person name="Beletsky A.V."/>
            <person name="Kulichevskaya I.S."/>
            <person name="Mardanov A.V."/>
            <person name="Ravin N.V."/>
        </authorList>
    </citation>
    <scope>NUCLEOTIDE SEQUENCE [LARGE SCALE GENOMIC DNA]</scope>
    <source>
        <strain evidence="2 3">P105</strain>
    </source>
</reference>
<dbReference type="KEGG" id="pfer:IRI77_03520"/>
<protein>
    <submittedName>
        <fullName evidence="2">DUF5009 domain-containing protein</fullName>
    </submittedName>
</protein>
<proteinExistence type="predicted"/>
<dbReference type="PANTHER" id="PTHR31061">
    <property type="entry name" value="LD22376P"/>
    <property type="match status" value="1"/>
</dbReference>
<feature type="transmembrane region" description="Helical" evidence="1">
    <location>
        <begin position="115"/>
        <end position="131"/>
    </location>
</feature>
<evidence type="ECO:0000313" key="3">
    <source>
        <dbReference type="Proteomes" id="UP000593892"/>
    </source>
</evidence>
<dbReference type="PANTHER" id="PTHR31061:SF24">
    <property type="entry name" value="LD22376P"/>
    <property type="match status" value="1"/>
</dbReference>
<evidence type="ECO:0000256" key="1">
    <source>
        <dbReference type="SAM" id="Phobius"/>
    </source>
</evidence>
<feature type="transmembrane region" description="Helical" evidence="1">
    <location>
        <begin position="138"/>
        <end position="155"/>
    </location>
</feature>
<keyword evidence="1" id="KW-0812">Transmembrane</keyword>
<feature type="transmembrane region" description="Helical" evidence="1">
    <location>
        <begin position="52"/>
        <end position="74"/>
    </location>
</feature>
<feature type="transmembrane region" description="Helical" evidence="1">
    <location>
        <begin position="311"/>
        <end position="332"/>
    </location>
</feature>
<name>A0A7S7NY27_PALFE</name>
<sequence length="381" mass="42720">MDAYRGFVMLLMMAEVLRFGAVYRAFPDSWFWSVLAFHQNHVPWAGCSLHDMIQPSFSFLVGVALPYSIAARLAKGGTFPKMFAHAVWRAFLLAALGIFLRSTHSQITNFTFEDTLTQIGLGYPLLFLLGFRNAKWQWGALGAILGGYWLAWALYPLPPAGFDYQAVGVPADWSHHYSGLMAHWNKNSNLGSAFDQWFLNLFPRVKPFIANNGGYLTLSFIPTLGTMLLGLIAGRWLRAESPAIPYRKFLIAGAALIAGGLLLHFAGICPIVKRIWTPAWTLFSGGVCFLMLAGFCWPIETKGYKKWAFPLLVIGMNSIAAYLIAHLFPDFIATSFRTHLGPNAFRFLGDGLTPLVEGSALLLAFWLILFWMYRRKLFLRV</sequence>
<evidence type="ECO:0000313" key="2">
    <source>
        <dbReference type="EMBL" id="QOY91903.1"/>
    </source>
</evidence>